<dbReference type="InterPro" id="IPR036188">
    <property type="entry name" value="FAD/NAD-bd_sf"/>
</dbReference>
<keyword evidence="6" id="KW-1185">Reference proteome</keyword>
<keyword evidence="3" id="KW-0274">FAD</keyword>
<reference evidence="5 6" key="1">
    <citation type="submission" date="2018-07" db="EMBL/GenBank/DDBJ databases">
        <title>Genomic Encyclopedia of Type Strains, Phase IV (KMG-IV): sequencing the most valuable type-strain genomes for metagenomic binning, comparative biology and taxonomic classification.</title>
        <authorList>
            <person name="Goeker M."/>
        </authorList>
    </citation>
    <scope>NUCLEOTIDE SEQUENCE [LARGE SCALE GENOMIC DNA]</scope>
    <source>
        <strain evidence="5 6">DSM 44290</strain>
    </source>
</reference>
<organism evidence="5 6">
    <name type="scientific">Nocardia pseudobrasiliensis</name>
    <dbReference type="NCBI Taxonomy" id="45979"/>
    <lineage>
        <taxon>Bacteria</taxon>
        <taxon>Bacillati</taxon>
        <taxon>Actinomycetota</taxon>
        <taxon>Actinomycetes</taxon>
        <taxon>Mycobacteriales</taxon>
        <taxon>Nocardiaceae</taxon>
        <taxon>Nocardia</taxon>
    </lineage>
</organism>
<accession>A0A370I4A3</accession>
<dbReference type="GO" id="GO:0071949">
    <property type="term" value="F:FAD binding"/>
    <property type="evidence" value="ECO:0007669"/>
    <property type="project" value="InterPro"/>
</dbReference>
<dbReference type="RefSeq" id="WP_067995302.1">
    <property type="nucleotide sequence ID" value="NZ_QQBC01000006.1"/>
</dbReference>
<dbReference type="PANTHER" id="PTHR43004">
    <property type="entry name" value="TRK SYSTEM POTASSIUM UPTAKE PROTEIN"/>
    <property type="match status" value="1"/>
</dbReference>
<evidence type="ECO:0000256" key="2">
    <source>
        <dbReference type="ARBA" id="ARBA00022630"/>
    </source>
</evidence>
<dbReference type="PANTHER" id="PTHR43004:SF19">
    <property type="entry name" value="BINDING MONOOXYGENASE, PUTATIVE (JCVI)-RELATED"/>
    <property type="match status" value="1"/>
</dbReference>
<dbReference type="NCBIfam" id="NF046069">
    <property type="entry name" value="AkvoneHdxseRdmE"/>
    <property type="match status" value="1"/>
</dbReference>
<dbReference type="Gene3D" id="3.30.9.10">
    <property type="entry name" value="D-Amino Acid Oxidase, subunit A, domain 2"/>
    <property type="match status" value="1"/>
</dbReference>
<dbReference type="Pfam" id="PF01494">
    <property type="entry name" value="FAD_binding_3"/>
    <property type="match status" value="1"/>
</dbReference>
<gene>
    <name evidence="5" type="ORF">DFR76_106421</name>
</gene>
<dbReference type="InterPro" id="IPR002938">
    <property type="entry name" value="FAD-bd"/>
</dbReference>
<comment type="caution">
    <text evidence="5">The sequence shown here is derived from an EMBL/GenBank/DDBJ whole genome shotgun (WGS) entry which is preliminary data.</text>
</comment>
<name>A0A370I4A3_9NOCA</name>
<dbReference type="SUPFAM" id="SSF51905">
    <property type="entry name" value="FAD/NAD(P)-binding domain"/>
    <property type="match status" value="1"/>
</dbReference>
<dbReference type="EMBL" id="QQBC01000006">
    <property type="protein sequence ID" value="RDI65549.1"/>
    <property type="molecule type" value="Genomic_DNA"/>
</dbReference>
<dbReference type="Gene3D" id="3.50.50.60">
    <property type="entry name" value="FAD/NAD(P)-binding domain"/>
    <property type="match status" value="1"/>
</dbReference>
<dbReference type="Proteomes" id="UP000254869">
    <property type="component" value="Unassembled WGS sequence"/>
</dbReference>
<keyword evidence="2" id="KW-0285">Flavoprotein</keyword>
<dbReference type="Pfam" id="PF21274">
    <property type="entry name" value="Rng_hyd_C"/>
    <property type="match status" value="1"/>
</dbReference>
<protein>
    <submittedName>
        <fullName evidence="5">Aklavinone 12-hydroxylase</fullName>
    </submittedName>
</protein>
<proteinExistence type="predicted"/>
<dbReference type="GO" id="GO:0016709">
    <property type="term" value="F:oxidoreductase activity, acting on paired donors, with incorporation or reduction of molecular oxygen, NAD(P)H as one donor, and incorporation of one atom of oxygen"/>
    <property type="evidence" value="ECO:0007669"/>
    <property type="project" value="UniProtKB-ARBA"/>
</dbReference>
<comment type="cofactor">
    <cofactor evidence="1">
        <name>FAD</name>
        <dbReference type="ChEBI" id="CHEBI:57692"/>
    </cofactor>
</comment>
<dbReference type="STRING" id="1210086.GCA_001613105_02020"/>
<evidence type="ECO:0000259" key="4">
    <source>
        <dbReference type="Pfam" id="PF01494"/>
    </source>
</evidence>
<evidence type="ECO:0000313" key="5">
    <source>
        <dbReference type="EMBL" id="RDI65549.1"/>
    </source>
</evidence>
<sequence>MRERVAVLVVGAGLAGSAAAMFLARRGVEVLLVERRSAISPFPRAIGQNQRTMELLGFGGIAGEVPQATERLARFRVRVAATVPGPALHEEVSSEDGGAIGALSPAGLGAAGQHELEPMLLRRAEKLGAEIHFGTELVSFEQDDDGVTALLRHDGRTTRVRAAYLVAADGNRSDVRAALGVERHGPGSLSHHISIIFDADLGRLVDPEHPTLHILHNEHLGGVFTTIDHAADRHLLTTGYDPAAGQTPPDFTTERCVDLIRLVTELPGLEPRIAAVRPWEMAAAVADRFLVGRVLLAGDAAKVTPPSGGLGGNTAIGDAYDLAWKLAAVLDGTAGPRLLETYDAERRPIAERVVAEALRLLAERGSASDANAERQRALELTLGFRYRSAAIRTDDDDPADTEDPFHPSGRPGFRAPHVWLRHETLSTIDLFGDGFVLLTGAGNLWSEAAAGLEAAVRIHPIGAEPGGEFFARYGIGPSGASLVRPDGVIAWRVFEAPSDPKQALSDTLATVSAR</sequence>
<dbReference type="Gene3D" id="3.40.30.120">
    <property type="match status" value="1"/>
</dbReference>
<feature type="domain" description="FAD-binding" evidence="4">
    <location>
        <begin position="5"/>
        <end position="356"/>
    </location>
</feature>
<evidence type="ECO:0000256" key="3">
    <source>
        <dbReference type="ARBA" id="ARBA00022827"/>
    </source>
</evidence>
<dbReference type="PRINTS" id="PR00420">
    <property type="entry name" value="RNGMNOXGNASE"/>
</dbReference>
<dbReference type="AlphaFoldDB" id="A0A370I4A3"/>
<evidence type="ECO:0000313" key="6">
    <source>
        <dbReference type="Proteomes" id="UP000254869"/>
    </source>
</evidence>
<dbReference type="InterPro" id="IPR050641">
    <property type="entry name" value="RIFMO-like"/>
</dbReference>
<evidence type="ECO:0000256" key="1">
    <source>
        <dbReference type="ARBA" id="ARBA00001974"/>
    </source>
</evidence>